<accession>A0A914VY54</accession>
<dbReference type="AlphaFoldDB" id="A0A914VY54"/>
<dbReference type="Gene3D" id="1.20.58.390">
    <property type="entry name" value="Neurotransmitter-gated ion-channel transmembrane domain"/>
    <property type="match status" value="1"/>
</dbReference>
<dbReference type="InterPro" id="IPR038050">
    <property type="entry name" value="Neuro_actylchol_rec"/>
</dbReference>
<keyword evidence="2" id="KW-1133">Transmembrane helix</keyword>
<evidence type="ECO:0000313" key="3">
    <source>
        <dbReference type="Proteomes" id="UP000887566"/>
    </source>
</evidence>
<protein>
    <submittedName>
        <fullName evidence="4">Uncharacterized protein</fullName>
    </submittedName>
</protein>
<dbReference type="GO" id="GO:0016020">
    <property type="term" value="C:membrane"/>
    <property type="evidence" value="ECO:0007669"/>
    <property type="project" value="InterPro"/>
</dbReference>
<feature type="transmembrane region" description="Helical" evidence="2">
    <location>
        <begin position="123"/>
        <end position="142"/>
    </location>
</feature>
<feature type="region of interest" description="Disordered" evidence="1">
    <location>
        <begin position="41"/>
        <end position="65"/>
    </location>
</feature>
<dbReference type="Proteomes" id="UP000887566">
    <property type="component" value="Unplaced"/>
</dbReference>
<evidence type="ECO:0000256" key="1">
    <source>
        <dbReference type="SAM" id="MobiDB-lite"/>
    </source>
</evidence>
<dbReference type="WBParaSite" id="PSAMB.scaffold274size59727.g4280.t1">
    <property type="protein sequence ID" value="PSAMB.scaffold274size59727.g4280.t1"/>
    <property type="gene ID" value="PSAMB.scaffold274size59727.g4280"/>
</dbReference>
<evidence type="ECO:0000313" key="4">
    <source>
        <dbReference type="WBParaSite" id="PSAMB.scaffold274size59727.g4280.t1"/>
    </source>
</evidence>
<dbReference type="InterPro" id="IPR036719">
    <property type="entry name" value="Neuro-gated_channel_TM_sf"/>
</dbReference>
<keyword evidence="2" id="KW-0812">Transmembrane</keyword>
<sequence>MIPLSFDRECLVKWVCTCDTKVCSSCGDSRRRRRSFWDGGSDERHLLQPPSDSRLRSPEASEPPPSAHFFIGSETANKANRGSFINARQLRERVTTRALMWTQSLRNIRGRKAASAIDERCRYAFPLAFVLFNCLYWTYYMLIST</sequence>
<proteinExistence type="predicted"/>
<keyword evidence="3" id="KW-1185">Reference proteome</keyword>
<dbReference type="GO" id="GO:0006811">
    <property type="term" value="P:monoatomic ion transport"/>
    <property type="evidence" value="ECO:0007669"/>
    <property type="project" value="InterPro"/>
</dbReference>
<keyword evidence="2" id="KW-0472">Membrane</keyword>
<evidence type="ECO:0000256" key="2">
    <source>
        <dbReference type="SAM" id="Phobius"/>
    </source>
</evidence>
<dbReference type="SUPFAM" id="SSF90112">
    <property type="entry name" value="Neurotransmitter-gated ion-channel transmembrane pore"/>
    <property type="match status" value="1"/>
</dbReference>
<organism evidence="3 4">
    <name type="scientific">Plectus sambesii</name>
    <dbReference type="NCBI Taxonomy" id="2011161"/>
    <lineage>
        <taxon>Eukaryota</taxon>
        <taxon>Metazoa</taxon>
        <taxon>Ecdysozoa</taxon>
        <taxon>Nematoda</taxon>
        <taxon>Chromadorea</taxon>
        <taxon>Plectida</taxon>
        <taxon>Plectina</taxon>
        <taxon>Plectoidea</taxon>
        <taxon>Plectidae</taxon>
        <taxon>Plectus</taxon>
    </lineage>
</organism>
<reference evidence="4" key="1">
    <citation type="submission" date="2022-11" db="UniProtKB">
        <authorList>
            <consortium name="WormBaseParasite"/>
        </authorList>
    </citation>
    <scope>IDENTIFICATION</scope>
</reference>
<name>A0A914VY54_9BILA</name>